<dbReference type="EMBL" id="JBAWKB010000003">
    <property type="protein sequence ID" value="MFH6772360.1"/>
    <property type="molecule type" value="Genomic_DNA"/>
</dbReference>
<dbReference type="SMART" id="SM00388">
    <property type="entry name" value="HisKA"/>
    <property type="match status" value="1"/>
</dbReference>
<organism evidence="12 13">
    <name type="scientific">Gaetbulibacter aestuarii</name>
    <dbReference type="NCBI Taxonomy" id="1502358"/>
    <lineage>
        <taxon>Bacteria</taxon>
        <taxon>Pseudomonadati</taxon>
        <taxon>Bacteroidota</taxon>
        <taxon>Flavobacteriia</taxon>
        <taxon>Flavobacteriales</taxon>
        <taxon>Flavobacteriaceae</taxon>
        <taxon>Gaetbulibacter</taxon>
    </lineage>
</organism>
<evidence type="ECO:0000256" key="4">
    <source>
        <dbReference type="ARBA" id="ARBA00023015"/>
    </source>
</evidence>
<dbReference type="InterPro" id="IPR005467">
    <property type="entry name" value="His_kinase_dom"/>
</dbReference>
<dbReference type="InterPro" id="IPR011006">
    <property type="entry name" value="CheY-like_superfamily"/>
</dbReference>
<dbReference type="Pfam" id="PF00072">
    <property type="entry name" value="Response_reg"/>
    <property type="match status" value="1"/>
</dbReference>
<comment type="caution">
    <text evidence="12">The sequence shown here is derived from an EMBL/GenBank/DDBJ whole genome shotgun (WGS) entry which is preliminary data.</text>
</comment>
<dbReference type="InterPro" id="IPR013783">
    <property type="entry name" value="Ig-like_fold"/>
</dbReference>
<gene>
    <name evidence="12" type="ORF">V8G58_10485</name>
</gene>
<dbReference type="PRINTS" id="PR00344">
    <property type="entry name" value="BCTRLSENSOR"/>
</dbReference>
<dbReference type="SMART" id="SM00342">
    <property type="entry name" value="HTH_ARAC"/>
    <property type="match status" value="1"/>
</dbReference>
<dbReference type="InterPro" id="IPR011110">
    <property type="entry name" value="Reg_prop"/>
</dbReference>
<evidence type="ECO:0000256" key="6">
    <source>
        <dbReference type="ARBA" id="ARBA00023163"/>
    </source>
</evidence>
<keyword evidence="8" id="KW-0812">Transmembrane</keyword>
<evidence type="ECO:0000256" key="8">
    <source>
        <dbReference type="SAM" id="Phobius"/>
    </source>
</evidence>
<dbReference type="SMART" id="SM00448">
    <property type="entry name" value="REC"/>
    <property type="match status" value="1"/>
</dbReference>
<dbReference type="CDD" id="cd17574">
    <property type="entry name" value="REC_OmpR"/>
    <property type="match status" value="1"/>
</dbReference>
<protein>
    <recommendedName>
        <fullName evidence="2">histidine kinase</fullName>
        <ecNumber evidence="2">2.7.13.3</ecNumber>
    </recommendedName>
</protein>
<dbReference type="SUPFAM" id="SSF55874">
    <property type="entry name" value="ATPase domain of HSP90 chaperone/DNA topoisomerase II/histidine kinase"/>
    <property type="match status" value="1"/>
</dbReference>
<dbReference type="Gene3D" id="1.10.287.130">
    <property type="match status" value="1"/>
</dbReference>
<sequence length="1363" mass="156225">MRHNVFQILRHKLLFGLFILSIFSSFSQTPVKFQKINQSNGLSSNRITGIIKEKNGFVWIGTETGLNRYDGKEFKIYDNQSSNISSNNISNILLDSKGRIWVATLGGGLNLYDKLNDNFKVYKYDANNPESISSNQIYCLYEDSNHQIWIGTENGLCFFNERTNSFETYNNQNKNYNLVFENNVSSICEDVNGNLWIGTFGGGLNRFSLEEKVFTHINANTNVFSDFIHTVLPLSDHIILIGTSGGGLLKYDIEQQKFSHYFSNSNQEKENAIVRVLFKDKMGNLWVGTDGNGIIQVENPKSQSPVFHNFNHNPQINSSLSGNAIYAIAEDDMSNIWIGTAWNGINILTQKDNFDLIPSDIRGLNPITVLSIYKDKENLFLGTDGRGLTVFNSREKSIKEYNKDNGNSLGGDYIQCFHKSNDQILWIGTYANGLIKFNLKTKTSQQFKHEANNQESLSFNDIRAIIEDEKHNLWIASWGGGLNYFDTKNETFTAFRENKKDSTSLSNDNIVAMEKIGDSLWLGTFGGGLNIFNIKTRKNTRVKLKGELPDAMTSDNILSLLRDSKGNVWIGTSEGGINIFHSKTKKFTHLDSHEELNNQSEVALVEDERGNIWFSTKKGIYKYDYQSNNFTDYSDLAGEYHINSVFKDSEGLLYFGRSDGLVRFNPDKIKKENSHPPVKITDFKLFNKEVPIGDNQILEKNITLTNHITLKHNLNVLTFEFAALKIPFSSNCEYAIQMEGFDKTWREIGKDRTVTYTNLSPGDYTFKVKSRETGSDWGNDYRSVNITILKPFWLEWYAYVFYAFLVVLSFYLFRKYILAWEQMKTNLKLEKLTHEKDVELYNLKQQFFTNISHDIRTPITLILASINRLVSKSEHLDEDLSNPVNTIKKNGNKLLKLINELLDFRKLEQKEIQLKVSKTNIVDYCEEIYLSFKEMALQKNIDFTFKSSAPDIAVWIDKNQLEKVFYNILSNAFKFTHQKGSIQISVLEKSDQVIIEIEDKGVGLTKGQLAKIFNRFYQTDASLSSEEGGFGLGLSISKYIIELHQGDIIVESEKGLGSTFKIILKKGKDHFKVEQISGEYEEKLLENYFLETEESFSNEDISAGKESNEINQETATLLIVEDNDDIRDYVVQLLSEDYTVLEAKNGKKAFEKAKETLPDIIISDIMMPIMDGVTLTKKLKTNSRTSHIPVILLTARASFTHKIEGFDVGADDYVTKPFHEKLLKSRIRNLLKTRSLLHDKFWKNELIPISELNLSKMDEKFMSKLIKILEDNISDPDLNINVVCDDMGMSHSVIYKKIKALTNMSYIEFVKDFKLKTAKRLISEQNFSVKDACYHVGYSDRKYFSKIFKQHFGKNPSEYIKNE</sequence>
<feature type="domain" description="Histidine kinase" evidence="10">
    <location>
        <begin position="850"/>
        <end position="1068"/>
    </location>
</feature>
<evidence type="ECO:0000259" key="9">
    <source>
        <dbReference type="PROSITE" id="PS01124"/>
    </source>
</evidence>
<dbReference type="PANTHER" id="PTHR43547:SF2">
    <property type="entry name" value="HYBRID SIGNAL TRANSDUCTION HISTIDINE KINASE C"/>
    <property type="match status" value="1"/>
</dbReference>
<dbReference type="Pfam" id="PF02518">
    <property type="entry name" value="HATPase_c"/>
    <property type="match status" value="1"/>
</dbReference>
<feature type="domain" description="Response regulatory" evidence="11">
    <location>
        <begin position="1116"/>
        <end position="1231"/>
    </location>
</feature>
<keyword evidence="5" id="KW-0238">DNA-binding</keyword>
<feature type="domain" description="HTH araC/xylS-type" evidence="9">
    <location>
        <begin position="1263"/>
        <end position="1362"/>
    </location>
</feature>
<keyword evidence="6" id="KW-0804">Transcription</keyword>
<keyword evidence="13" id="KW-1185">Reference proteome</keyword>
<dbReference type="InterPro" id="IPR009057">
    <property type="entry name" value="Homeodomain-like_sf"/>
</dbReference>
<dbReference type="InterPro" id="IPR003661">
    <property type="entry name" value="HisK_dim/P_dom"/>
</dbReference>
<dbReference type="Gene3D" id="3.40.50.2300">
    <property type="match status" value="1"/>
</dbReference>
<dbReference type="Pfam" id="PF12833">
    <property type="entry name" value="HTH_18"/>
    <property type="match status" value="1"/>
</dbReference>
<evidence type="ECO:0000259" key="10">
    <source>
        <dbReference type="PROSITE" id="PS50109"/>
    </source>
</evidence>
<evidence type="ECO:0000256" key="5">
    <source>
        <dbReference type="ARBA" id="ARBA00023125"/>
    </source>
</evidence>
<dbReference type="InterPro" id="IPR011123">
    <property type="entry name" value="Y_Y_Y"/>
</dbReference>
<dbReference type="Pfam" id="PF07494">
    <property type="entry name" value="Reg_prop"/>
    <property type="match status" value="7"/>
</dbReference>
<dbReference type="Pfam" id="PF00512">
    <property type="entry name" value="HisKA"/>
    <property type="match status" value="1"/>
</dbReference>
<feature type="transmembrane region" description="Helical" evidence="8">
    <location>
        <begin position="796"/>
        <end position="813"/>
    </location>
</feature>
<dbReference type="InterPro" id="IPR018060">
    <property type="entry name" value="HTH_AraC"/>
</dbReference>
<dbReference type="SUPFAM" id="SSF46689">
    <property type="entry name" value="Homeodomain-like"/>
    <property type="match status" value="1"/>
</dbReference>
<dbReference type="Pfam" id="PF07495">
    <property type="entry name" value="Y_Y_Y"/>
    <property type="match status" value="1"/>
</dbReference>
<evidence type="ECO:0000256" key="1">
    <source>
        <dbReference type="ARBA" id="ARBA00000085"/>
    </source>
</evidence>
<keyword evidence="3 7" id="KW-0597">Phosphoprotein</keyword>
<dbReference type="PANTHER" id="PTHR43547">
    <property type="entry name" value="TWO-COMPONENT HISTIDINE KINASE"/>
    <property type="match status" value="1"/>
</dbReference>
<dbReference type="Gene3D" id="2.130.10.10">
    <property type="entry name" value="YVTN repeat-like/Quinoprotein amine dehydrogenase"/>
    <property type="match status" value="3"/>
</dbReference>
<dbReference type="PROSITE" id="PS01124">
    <property type="entry name" value="HTH_ARAC_FAMILY_2"/>
    <property type="match status" value="1"/>
</dbReference>
<keyword evidence="4" id="KW-0805">Transcription regulation</keyword>
<dbReference type="PROSITE" id="PS00041">
    <property type="entry name" value="HTH_ARAC_FAMILY_1"/>
    <property type="match status" value="1"/>
</dbReference>
<proteinExistence type="predicted"/>
<name>A0ABW7MZV6_9FLAO</name>
<dbReference type="InterPro" id="IPR015943">
    <property type="entry name" value="WD40/YVTN_repeat-like_dom_sf"/>
</dbReference>
<dbReference type="InterPro" id="IPR036890">
    <property type="entry name" value="HATPase_C_sf"/>
</dbReference>
<evidence type="ECO:0000313" key="12">
    <source>
        <dbReference type="EMBL" id="MFH6772360.1"/>
    </source>
</evidence>
<dbReference type="SUPFAM" id="SSF47384">
    <property type="entry name" value="Homodimeric domain of signal transducing histidine kinase"/>
    <property type="match status" value="1"/>
</dbReference>
<keyword evidence="8" id="KW-0472">Membrane</keyword>
<dbReference type="SUPFAM" id="SSF63829">
    <property type="entry name" value="Calcium-dependent phosphotriesterase"/>
    <property type="match status" value="4"/>
</dbReference>
<dbReference type="Gene3D" id="3.30.565.10">
    <property type="entry name" value="Histidine kinase-like ATPase, C-terminal domain"/>
    <property type="match status" value="1"/>
</dbReference>
<dbReference type="InterPro" id="IPR004358">
    <property type="entry name" value="Sig_transdc_His_kin-like_C"/>
</dbReference>
<evidence type="ECO:0000259" key="11">
    <source>
        <dbReference type="PROSITE" id="PS50110"/>
    </source>
</evidence>
<evidence type="ECO:0000256" key="3">
    <source>
        <dbReference type="ARBA" id="ARBA00022553"/>
    </source>
</evidence>
<dbReference type="InterPro" id="IPR036097">
    <property type="entry name" value="HisK_dim/P_sf"/>
</dbReference>
<dbReference type="Gene3D" id="2.60.40.10">
    <property type="entry name" value="Immunoglobulins"/>
    <property type="match status" value="1"/>
</dbReference>
<dbReference type="InterPro" id="IPR018062">
    <property type="entry name" value="HTH_AraC-typ_CS"/>
</dbReference>
<dbReference type="SUPFAM" id="SSF52172">
    <property type="entry name" value="CheY-like"/>
    <property type="match status" value="1"/>
</dbReference>
<reference evidence="12 13" key="1">
    <citation type="submission" date="2024-02" db="EMBL/GenBank/DDBJ databases">
        <title>A Gaetbulibacter species isolated from tidal flats and genomic insights of their niches.</title>
        <authorList>
            <person name="Ye Y."/>
        </authorList>
    </citation>
    <scope>NUCLEOTIDE SEQUENCE [LARGE SCALE GENOMIC DNA]</scope>
    <source>
        <strain evidence="12 13">KYW382</strain>
    </source>
</reference>
<feature type="modified residue" description="4-aspartylphosphate" evidence="7">
    <location>
        <position position="1164"/>
    </location>
</feature>
<dbReference type="EC" id="2.7.13.3" evidence="2"/>
<dbReference type="SMART" id="SM00387">
    <property type="entry name" value="HATPase_c"/>
    <property type="match status" value="1"/>
</dbReference>
<comment type="catalytic activity">
    <reaction evidence="1">
        <text>ATP + protein L-histidine = ADP + protein N-phospho-L-histidine.</text>
        <dbReference type="EC" id="2.7.13.3"/>
    </reaction>
</comment>
<dbReference type="PROSITE" id="PS50110">
    <property type="entry name" value="RESPONSE_REGULATORY"/>
    <property type="match status" value="1"/>
</dbReference>
<dbReference type="InterPro" id="IPR003594">
    <property type="entry name" value="HATPase_dom"/>
</dbReference>
<dbReference type="CDD" id="cd00082">
    <property type="entry name" value="HisKA"/>
    <property type="match status" value="1"/>
</dbReference>
<evidence type="ECO:0000256" key="7">
    <source>
        <dbReference type="PROSITE-ProRule" id="PRU00169"/>
    </source>
</evidence>
<keyword evidence="8" id="KW-1133">Transmembrane helix</keyword>
<evidence type="ECO:0000313" key="13">
    <source>
        <dbReference type="Proteomes" id="UP001610100"/>
    </source>
</evidence>
<dbReference type="Proteomes" id="UP001610100">
    <property type="component" value="Unassembled WGS sequence"/>
</dbReference>
<dbReference type="PROSITE" id="PS50109">
    <property type="entry name" value="HIS_KIN"/>
    <property type="match status" value="1"/>
</dbReference>
<accession>A0ABW7MZV6</accession>
<dbReference type="Gene3D" id="1.10.10.60">
    <property type="entry name" value="Homeodomain-like"/>
    <property type="match status" value="1"/>
</dbReference>
<dbReference type="RefSeq" id="WP_344737801.1">
    <property type="nucleotide sequence ID" value="NZ_BAABAY010000001.1"/>
</dbReference>
<evidence type="ECO:0000256" key="2">
    <source>
        <dbReference type="ARBA" id="ARBA00012438"/>
    </source>
</evidence>
<dbReference type="InterPro" id="IPR001789">
    <property type="entry name" value="Sig_transdc_resp-reg_receiver"/>
</dbReference>